<accession>A0AAE6P041</accession>
<dbReference type="EMBL" id="CP045562">
    <property type="protein sequence ID" value="QFX92108.1"/>
    <property type="molecule type" value="Genomic_DNA"/>
</dbReference>
<proteinExistence type="predicted"/>
<dbReference type="Proteomes" id="UP000327194">
    <property type="component" value="Chromosome"/>
</dbReference>
<dbReference type="RefSeq" id="WP_029327151.1">
    <property type="nucleotide sequence ID" value="NZ_CBCRTC010000001.1"/>
</dbReference>
<protein>
    <submittedName>
        <fullName evidence="1">DUF4145 domain-containing protein</fullName>
    </submittedName>
</protein>
<dbReference type="KEGG" id="lfv:LF543_00270"/>
<gene>
    <name evidence="1" type="ORF">LF543_00270</name>
</gene>
<evidence type="ECO:0000313" key="2">
    <source>
        <dbReference type="Proteomes" id="UP000327194"/>
    </source>
</evidence>
<sequence length="111" mass="12982">MNLHLWVYRKALEFLVKDFLSYLYPKEAGTIKNEWLGTCIKRLSTLNPILNANATMVTWIGNNSTHYNKLHPELNIDDLKKYLDVLTAYIAFYVQGKEGEKYIDEHSSKKK</sequence>
<reference evidence="1 2" key="1">
    <citation type="submission" date="2019-10" db="EMBL/GenBank/DDBJ databases">
        <title>Genome sequencing of Lactobacillus fructivorans.</title>
        <authorList>
            <person name="Kim K."/>
        </authorList>
    </citation>
    <scope>NUCLEOTIDE SEQUENCE [LARGE SCALE GENOMIC DNA]</scope>
    <source>
        <strain evidence="1 2">LF543</strain>
    </source>
</reference>
<organism evidence="1 2">
    <name type="scientific">Fructilactobacillus fructivorans</name>
    <dbReference type="NCBI Taxonomy" id="1614"/>
    <lineage>
        <taxon>Bacteria</taxon>
        <taxon>Bacillati</taxon>
        <taxon>Bacillota</taxon>
        <taxon>Bacilli</taxon>
        <taxon>Lactobacillales</taxon>
        <taxon>Lactobacillaceae</taxon>
        <taxon>Fructilactobacillus</taxon>
    </lineage>
</organism>
<evidence type="ECO:0000313" key="1">
    <source>
        <dbReference type="EMBL" id="QFX92108.1"/>
    </source>
</evidence>
<dbReference type="AlphaFoldDB" id="A0AAE6P041"/>
<name>A0AAE6P041_9LACO</name>